<protein>
    <submittedName>
        <fullName evidence="1">Uncharacterized protein</fullName>
    </submittedName>
</protein>
<proteinExistence type="predicted"/>
<accession>C5BDT9</accession>
<gene>
    <name evidence="1" type="ordered locus">NT01EI_1451</name>
</gene>
<dbReference type="EMBL" id="CP001600">
    <property type="protein sequence ID" value="ACR68637.1"/>
    <property type="molecule type" value="Genomic_DNA"/>
</dbReference>
<dbReference type="Proteomes" id="UP000001485">
    <property type="component" value="Chromosome"/>
</dbReference>
<reference evidence="1 2" key="2">
    <citation type="journal article" date="2012" name="J. Bacteriol.">
        <title>Genome Sequence of Edwardsiella ictaluri 93-146, a Strain Associated with a Natural Channel Catfish Outbreak of Enteric Septicemia of Catfish.</title>
        <authorList>
            <person name="Williams M.L."/>
            <person name="Gillaspy A.F."/>
            <person name="Dyer D.W."/>
            <person name="Thune R.L."/>
            <person name="Waldbieser G.C."/>
            <person name="Schuster S.C."/>
            <person name="Gipson J."/>
            <person name="Zaitshik J."/>
            <person name="Landry C."/>
            <person name="Banes M.M."/>
            <person name="Lawrence M.L."/>
        </authorList>
    </citation>
    <scope>NUCLEOTIDE SEQUENCE [LARGE SCALE GENOMIC DNA]</scope>
    <source>
        <strain evidence="1 2">93-146</strain>
    </source>
</reference>
<dbReference type="HOGENOM" id="CLU_3232861_0_0_6"/>
<reference evidence="2" key="1">
    <citation type="submission" date="2009-03" db="EMBL/GenBank/DDBJ databases">
        <title>Complete genome sequence of Edwardsiella ictaluri 93-146.</title>
        <authorList>
            <person name="Williams M.L."/>
            <person name="Gillaspy A.F."/>
            <person name="Dyer D.W."/>
            <person name="Thune R.L."/>
            <person name="Waldbieser G.C."/>
            <person name="Schuster S.C."/>
            <person name="Gipson J."/>
            <person name="Zaitshik J."/>
            <person name="Landry C."/>
            <person name="Lawrence M.L."/>
        </authorList>
    </citation>
    <scope>NUCLEOTIDE SEQUENCE [LARGE SCALE GENOMIC DNA]</scope>
    <source>
        <strain evidence="2">93-146</strain>
    </source>
</reference>
<evidence type="ECO:0000313" key="1">
    <source>
        <dbReference type="EMBL" id="ACR68637.1"/>
    </source>
</evidence>
<dbReference type="AlphaFoldDB" id="C5BDT9"/>
<name>C5BDT9_EDWI9</name>
<organism evidence="1 2">
    <name type="scientific">Edwardsiella ictaluri (strain 93-146)</name>
    <dbReference type="NCBI Taxonomy" id="634503"/>
    <lineage>
        <taxon>Bacteria</taxon>
        <taxon>Pseudomonadati</taxon>
        <taxon>Pseudomonadota</taxon>
        <taxon>Gammaproteobacteria</taxon>
        <taxon>Enterobacterales</taxon>
        <taxon>Hafniaceae</taxon>
        <taxon>Edwardsiella</taxon>
    </lineage>
</organism>
<dbReference type="KEGG" id="eic:NT01EI_1451"/>
<sequence length="38" mass="4378">MEISALIDIYQSVAQEIFYETTPSIKAIYFYSMVLLSV</sequence>
<evidence type="ECO:0000313" key="2">
    <source>
        <dbReference type="Proteomes" id="UP000001485"/>
    </source>
</evidence>